<dbReference type="OrthoDB" id="9768177at2"/>
<keyword evidence="16" id="KW-1185">Reference proteome</keyword>
<dbReference type="Proteomes" id="UP000199440">
    <property type="component" value="Unassembled WGS sequence"/>
</dbReference>
<dbReference type="InterPro" id="IPR023997">
    <property type="entry name" value="TonB-dep_OMP_SusC/RagA_CS"/>
</dbReference>
<evidence type="ECO:0000256" key="9">
    <source>
        <dbReference type="ARBA" id="ARBA00023237"/>
    </source>
</evidence>
<dbReference type="Pfam" id="PF07715">
    <property type="entry name" value="Plug"/>
    <property type="match status" value="1"/>
</dbReference>
<feature type="domain" description="TonB-dependent receptor plug" evidence="14">
    <location>
        <begin position="117"/>
        <end position="244"/>
    </location>
</feature>
<dbReference type="GO" id="GO:0015344">
    <property type="term" value="F:siderophore uptake transmembrane transporter activity"/>
    <property type="evidence" value="ECO:0007669"/>
    <property type="project" value="TreeGrafter"/>
</dbReference>
<dbReference type="Gene3D" id="2.170.130.10">
    <property type="entry name" value="TonB-dependent receptor, plug domain"/>
    <property type="match status" value="1"/>
</dbReference>
<dbReference type="GO" id="GO:0044718">
    <property type="term" value="P:siderophore transmembrane transport"/>
    <property type="evidence" value="ECO:0007669"/>
    <property type="project" value="TreeGrafter"/>
</dbReference>
<proteinExistence type="inferred from homology"/>
<evidence type="ECO:0000256" key="11">
    <source>
        <dbReference type="RuleBase" id="RU003357"/>
    </source>
</evidence>
<evidence type="ECO:0000313" key="15">
    <source>
        <dbReference type="EMBL" id="SDM75998.1"/>
    </source>
</evidence>
<comment type="subcellular location">
    <subcellularLocation>
        <location evidence="1 10">Cell outer membrane</location>
        <topology evidence="1 10">Multi-pass membrane protein</topology>
    </subcellularLocation>
</comment>
<evidence type="ECO:0000256" key="5">
    <source>
        <dbReference type="ARBA" id="ARBA00022729"/>
    </source>
</evidence>
<dbReference type="InterPro" id="IPR012910">
    <property type="entry name" value="Plug_dom"/>
</dbReference>
<dbReference type="InterPro" id="IPR023996">
    <property type="entry name" value="TonB-dep_OMP_SusC/RagA"/>
</dbReference>
<dbReference type="InterPro" id="IPR039426">
    <property type="entry name" value="TonB-dep_rcpt-like"/>
</dbReference>
<evidence type="ECO:0000259" key="14">
    <source>
        <dbReference type="Pfam" id="PF07715"/>
    </source>
</evidence>
<keyword evidence="3 10" id="KW-1134">Transmembrane beta strand</keyword>
<evidence type="ECO:0000256" key="1">
    <source>
        <dbReference type="ARBA" id="ARBA00004571"/>
    </source>
</evidence>
<dbReference type="InterPro" id="IPR008969">
    <property type="entry name" value="CarboxyPept-like_regulatory"/>
</dbReference>
<dbReference type="Gene3D" id="2.60.40.1120">
    <property type="entry name" value="Carboxypeptidase-like, regulatory domain"/>
    <property type="match status" value="1"/>
</dbReference>
<keyword evidence="4 10" id="KW-0812">Transmembrane</keyword>
<dbReference type="RefSeq" id="WP_089894029.1">
    <property type="nucleotide sequence ID" value="NZ_FNGV01000014.1"/>
</dbReference>
<dbReference type="InterPro" id="IPR037066">
    <property type="entry name" value="Plug_dom_sf"/>
</dbReference>
<dbReference type="InterPro" id="IPR000531">
    <property type="entry name" value="Beta-barrel_TonB"/>
</dbReference>
<dbReference type="GO" id="GO:0009279">
    <property type="term" value="C:cell outer membrane"/>
    <property type="evidence" value="ECO:0007669"/>
    <property type="project" value="UniProtKB-SubCell"/>
</dbReference>
<keyword evidence="7 10" id="KW-0472">Membrane</keyword>
<feature type="chain" id="PRO_5011495720" evidence="12">
    <location>
        <begin position="23"/>
        <end position="1062"/>
    </location>
</feature>
<dbReference type="PANTHER" id="PTHR30069:SF29">
    <property type="entry name" value="HEMOGLOBIN AND HEMOGLOBIN-HAPTOGLOBIN-BINDING PROTEIN 1-RELATED"/>
    <property type="match status" value="1"/>
</dbReference>
<dbReference type="InterPro" id="IPR036942">
    <property type="entry name" value="Beta-barrel_TonB_sf"/>
</dbReference>
<evidence type="ECO:0000256" key="3">
    <source>
        <dbReference type="ARBA" id="ARBA00022452"/>
    </source>
</evidence>
<dbReference type="SUPFAM" id="SSF49464">
    <property type="entry name" value="Carboxypeptidase regulatory domain-like"/>
    <property type="match status" value="1"/>
</dbReference>
<evidence type="ECO:0000259" key="13">
    <source>
        <dbReference type="Pfam" id="PF00593"/>
    </source>
</evidence>
<dbReference type="STRING" id="192904.SAMN04488514_11465"/>
<evidence type="ECO:0000256" key="4">
    <source>
        <dbReference type="ARBA" id="ARBA00022692"/>
    </source>
</evidence>
<dbReference type="Pfam" id="PF00593">
    <property type="entry name" value="TonB_dep_Rec_b-barrel"/>
    <property type="match status" value="1"/>
</dbReference>
<dbReference type="AlphaFoldDB" id="A0A1G9VUT0"/>
<dbReference type="Pfam" id="PF13715">
    <property type="entry name" value="CarbopepD_reg_2"/>
    <property type="match status" value="1"/>
</dbReference>
<dbReference type="NCBIfam" id="TIGR04056">
    <property type="entry name" value="OMP_RagA_SusC"/>
    <property type="match status" value="1"/>
</dbReference>
<reference evidence="15 16" key="1">
    <citation type="submission" date="2016-10" db="EMBL/GenBank/DDBJ databases">
        <authorList>
            <person name="de Groot N.N."/>
        </authorList>
    </citation>
    <scope>NUCLEOTIDE SEQUENCE [LARGE SCALE GENOMIC DNA]</scope>
    <source>
        <strain evidence="15 16">DSM 19886</strain>
    </source>
</reference>
<dbReference type="SUPFAM" id="SSF56935">
    <property type="entry name" value="Porins"/>
    <property type="match status" value="1"/>
</dbReference>
<keyword evidence="2 10" id="KW-0813">Transport</keyword>
<dbReference type="EMBL" id="FNGV01000014">
    <property type="protein sequence ID" value="SDM75998.1"/>
    <property type="molecule type" value="Genomic_DNA"/>
</dbReference>
<dbReference type="PANTHER" id="PTHR30069">
    <property type="entry name" value="TONB-DEPENDENT OUTER MEMBRANE RECEPTOR"/>
    <property type="match status" value="1"/>
</dbReference>
<name>A0A1G9VUT0_9FLAO</name>
<evidence type="ECO:0000256" key="10">
    <source>
        <dbReference type="PROSITE-ProRule" id="PRU01360"/>
    </source>
</evidence>
<gene>
    <name evidence="15" type="ORF">SAMN04488514_11465</name>
</gene>
<protein>
    <submittedName>
        <fullName evidence="15">TonB-linked outer membrane protein, SusC/RagA family</fullName>
    </submittedName>
</protein>
<evidence type="ECO:0000256" key="6">
    <source>
        <dbReference type="ARBA" id="ARBA00023077"/>
    </source>
</evidence>
<keyword evidence="9 10" id="KW-0998">Cell outer membrane</keyword>
<feature type="signal peptide" evidence="12">
    <location>
        <begin position="1"/>
        <end position="22"/>
    </location>
</feature>
<dbReference type="Gene3D" id="2.40.170.20">
    <property type="entry name" value="TonB-dependent receptor, beta-barrel domain"/>
    <property type="match status" value="1"/>
</dbReference>
<organism evidence="15 16">
    <name type="scientific">Kriegella aquimaris</name>
    <dbReference type="NCBI Taxonomy" id="192904"/>
    <lineage>
        <taxon>Bacteria</taxon>
        <taxon>Pseudomonadati</taxon>
        <taxon>Bacteroidota</taxon>
        <taxon>Flavobacteriia</taxon>
        <taxon>Flavobacteriales</taxon>
        <taxon>Flavobacteriaceae</taxon>
        <taxon>Kriegella</taxon>
    </lineage>
</organism>
<keyword evidence="6 11" id="KW-0798">TonB box</keyword>
<keyword evidence="8" id="KW-0675">Receptor</keyword>
<comment type="similarity">
    <text evidence="10 11">Belongs to the TonB-dependent receptor family.</text>
</comment>
<evidence type="ECO:0000256" key="7">
    <source>
        <dbReference type="ARBA" id="ARBA00023136"/>
    </source>
</evidence>
<dbReference type="PROSITE" id="PS52016">
    <property type="entry name" value="TONB_DEPENDENT_REC_3"/>
    <property type="match status" value="1"/>
</dbReference>
<evidence type="ECO:0000256" key="2">
    <source>
        <dbReference type="ARBA" id="ARBA00022448"/>
    </source>
</evidence>
<keyword evidence="5 12" id="KW-0732">Signal</keyword>
<sequence>MKTKLNGLLTLVLALAVHLTFAQQKTISGTVTDQDGLPLPGVNILVDGTTNGTQTDFDGNYSISGETGQVLLFTFIGQKDVSQTIGSSSTINVQMEEDAQALEEVVVTAFGKTQQKKSLGYSTVSVTAKDLTEVNNVNPFESLSGKVAGVDITVPAQPGASAKVVLRGFSSLGSNSPLYIVDGSPISNANNRGSDPNNLSTDATRTFDAGNGLNDIDPNNIASMTVLKGAAAAAIYGSRASNGAIIITTKKASRGQKLRVDISTSTDFSEVARLPHLQNDFGQGWAGQSYSRGTDASNENGSWGAPFDGQIRVWGNIVDNSQQIKPYVALEDNVKDFFEAGTNYTNSIRLSGGGEVTDYSLIFTDTNSDGVIPTEADALDRKVFNFSGGIKGERFRARTVANFVTRDQNIVNTGQGDNAGEGEALIQEVIQVPRDISLLDMQDYENNKFNTNDNFYTPYSRNPWWTINENKTSFRNNRFFGNVNLSYDLTPDLVATFQTGVDITNNTLKSYGAVINYTPGSPNFVDGATNNAGGVTERKNDRKEYDTFFTLDYNKQLSKKFSLNATVGGAFNEISTNFLSVSITDLSVPNFYELTNTAGRQIATQSDTKRRIYGLFGSAELGFAERIYLTLTGRNDWSSTLPVESNSFFYPSVALSGIVIDNADTFVKVRGSFARVAKDTDPYATRNTLIQGIAQANQGQISFPIAGQNAFELSGTLGNPNLEPEITKEYEFGAEVNLFNRRVNLDVAYYNKDTEGVIIDRPLPRSTGFAFISGNFIDLNNKGYELSLGLIPVMTDNFSWNLDYTFTKNENEVTDIAEGLPQILINSAYAVNFYAEKGKPLGVYKTRVAATTDSGQVIVDAASGIPTQVDNEEEIGTSQRDFIMGLKNSFRYKNFTLAASLDWKQGGEMYSYTNRLLGFTGNSIATTYNDRAPFIVPNSVNENEDGTFSENTTPINFIDVTGFYSSSNNGSIESTHVIDKTFVRLRDLSLTYRIPSSFTEMLGLTAASLSVYGKNLALWTPNSNPYVDPEVSTFGDDLASEFGEFAGNPTQRTYGFSLKVSF</sequence>
<feature type="domain" description="TonB-dependent receptor-like beta-barrel" evidence="13">
    <location>
        <begin position="445"/>
        <end position="1016"/>
    </location>
</feature>
<dbReference type="NCBIfam" id="TIGR04057">
    <property type="entry name" value="SusC_RagA_signa"/>
    <property type="match status" value="1"/>
</dbReference>
<evidence type="ECO:0000313" key="16">
    <source>
        <dbReference type="Proteomes" id="UP000199440"/>
    </source>
</evidence>
<evidence type="ECO:0000256" key="8">
    <source>
        <dbReference type="ARBA" id="ARBA00023170"/>
    </source>
</evidence>
<accession>A0A1G9VUT0</accession>
<evidence type="ECO:0000256" key="12">
    <source>
        <dbReference type="SAM" id="SignalP"/>
    </source>
</evidence>